<dbReference type="CDD" id="cd11384">
    <property type="entry name" value="RagA_like"/>
    <property type="match status" value="1"/>
</dbReference>
<dbReference type="GO" id="GO:1990131">
    <property type="term" value="C:Gtr1-Gtr2 GTPase complex"/>
    <property type="evidence" value="ECO:0007669"/>
    <property type="project" value="TreeGrafter"/>
</dbReference>
<dbReference type="FunFam" id="3.30.450.190:FF:000002">
    <property type="entry name" value="Ras-related GTP-binding protein A"/>
    <property type="match status" value="1"/>
</dbReference>
<keyword evidence="4" id="KW-0547">Nucleotide-binding</keyword>
<dbReference type="Pfam" id="PF04670">
    <property type="entry name" value="Gtr1_RagA"/>
    <property type="match status" value="1"/>
</dbReference>
<name>A0AAF5CS56_STRER</name>
<dbReference type="AlphaFoldDB" id="A0AAF5CS56"/>
<dbReference type="WBParaSite" id="TCONS_00000931.p1">
    <property type="protein sequence ID" value="TCONS_00000931.p1"/>
    <property type="gene ID" value="XLOC_000881"/>
</dbReference>
<dbReference type="GO" id="GO:0005764">
    <property type="term" value="C:lysosome"/>
    <property type="evidence" value="ECO:0007669"/>
    <property type="project" value="TreeGrafter"/>
</dbReference>
<dbReference type="GO" id="GO:1904263">
    <property type="term" value="P:positive regulation of TORC1 signaling"/>
    <property type="evidence" value="ECO:0007669"/>
    <property type="project" value="TreeGrafter"/>
</dbReference>
<evidence type="ECO:0000256" key="5">
    <source>
        <dbReference type="ARBA" id="ARBA00023134"/>
    </source>
</evidence>
<evidence type="ECO:0000313" key="7">
    <source>
        <dbReference type="Proteomes" id="UP000035681"/>
    </source>
</evidence>
<reference evidence="8" key="1">
    <citation type="submission" date="2024-02" db="UniProtKB">
        <authorList>
            <consortium name="WormBaseParasite"/>
        </authorList>
    </citation>
    <scope>IDENTIFICATION</scope>
</reference>
<protein>
    <submittedName>
        <fullName evidence="8">GTP-binding protein</fullName>
    </submittedName>
</protein>
<dbReference type="InterPro" id="IPR006762">
    <property type="entry name" value="Gtr1_RagA"/>
</dbReference>
<comment type="subcellular location">
    <subcellularLocation>
        <location evidence="1">Cytoplasm</location>
    </subcellularLocation>
</comment>
<accession>A0AAF5CS56</accession>
<dbReference type="Pfam" id="PF02995">
    <property type="entry name" value="DUF229"/>
    <property type="match status" value="1"/>
</dbReference>
<dbReference type="FunFam" id="3.40.50.300:FF:000488">
    <property type="entry name" value="Small monomeric GTPase (Gtr1)"/>
    <property type="match status" value="1"/>
</dbReference>
<dbReference type="Proteomes" id="UP000035681">
    <property type="component" value="Unplaced"/>
</dbReference>
<dbReference type="GO" id="GO:0005525">
    <property type="term" value="F:GTP binding"/>
    <property type="evidence" value="ECO:0007669"/>
    <property type="project" value="UniProtKB-KW"/>
</dbReference>
<dbReference type="InterPro" id="IPR004245">
    <property type="entry name" value="DUF229"/>
</dbReference>
<dbReference type="SUPFAM" id="SSF52540">
    <property type="entry name" value="P-loop containing nucleoside triphosphate hydrolases"/>
    <property type="match status" value="1"/>
</dbReference>
<keyword evidence="7" id="KW-1185">Reference proteome</keyword>
<dbReference type="GO" id="GO:0009267">
    <property type="term" value="P:cellular response to starvation"/>
    <property type="evidence" value="ECO:0007669"/>
    <property type="project" value="TreeGrafter"/>
</dbReference>
<comment type="catalytic activity">
    <reaction evidence="6">
        <text>GTP + H2O = GDP + phosphate + H(+)</text>
        <dbReference type="Rhea" id="RHEA:19669"/>
        <dbReference type="ChEBI" id="CHEBI:15377"/>
        <dbReference type="ChEBI" id="CHEBI:15378"/>
        <dbReference type="ChEBI" id="CHEBI:37565"/>
        <dbReference type="ChEBI" id="CHEBI:43474"/>
        <dbReference type="ChEBI" id="CHEBI:58189"/>
    </reaction>
    <physiologicalReaction direction="left-to-right" evidence="6">
        <dbReference type="Rhea" id="RHEA:19670"/>
    </physiologicalReaction>
</comment>
<dbReference type="GO" id="GO:0010507">
    <property type="term" value="P:negative regulation of autophagy"/>
    <property type="evidence" value="ECO:0007669"/>
    <property type="project" value="TreeGrafter"/>
</dbReference>
<dbReference type="InterPro" id="IPR039397">
    <property type="entry name" value="RagA/B"/>
</dbReference>
<evidence type="ECO:0000256" key="3">
    <source>
        <dbReference type="ARBA" id="ARBA00022490"/>
    </source>
</evidence>
<dbReference type="InterPro" id="IPR027417">
    <property type="entry name" value="P-loop_NTPase"/>
</dbReference>
<dbReference type="Gene3D" id="3.40.50.300">
    <property type="entry name" value="P-loop containing nucleotide triphosphate hydrolases"/>
    <property type="match status" value="1"/>
</dbReference>
<evidence type="ECO:0000313" key="8">
    <source>
        <dbReference type="WBParaSite" id="TCONS_00000931.p1"/>
    </source>
</evidence>
<dbReference type="Gene3D" id="3.30.450.190">
    <property type="match status" value="1"/>
</dbReference>
<proteinExistence type="inferred from homology"/>
<dbReference type="GO" id="GO:0003924">
    <property type="term" value="F:GTPase activity"/>
    <property type="evidence" value="ECO:0007669"/>
    <property type="project" value="TreeGrafter"/>
</dbReference>
<evidence type="ECO:0000256" key="1">
    <source>
        <dbReference type="ARBA" id="ARBA00004496"/>
    </source>
</evidence>
<keyword evidence="3" id="KW-0963">Cytoplasm</keyword>
<dbReference type="PANTHER" id="PTHR11259:SF1">
    <property type="entry name" value="RAS-RELATED GTP-BINDING PROTEIN"/>
    <property type="match status" value="1"/>
</dbReference>
<dbReference type="PANTHER" id="PTHR11259">
    <property type="entry name" value="RAS-RELATED GTP BINDING RAG/GTR YEAST"/>
    <property type="match status" value="1"/>
</dbReference>
<organism evidence="7 8">
    <name type="scientific">Strongyloides stercoralis</name>
    <name type="common">Threadworm</name>
    <dbReference type="NCBI Taxonomy" id="6248"/>
    <lineage>
        <taxon>Eukaryota</taxon>
        <taxon>Metazoa</taxon>
        <taxon>Ecdysozoa</taxon>
        <taxon>Nematoda</taxon>
        <taxon>Chromadorea</taxon>
        <taxon>Rhabditida</taxon>
        <taxon>Tylenchina</taxon>
        <taxon>Panagrolaimomorpha</taxon>
        <taxon>Strongyloidoidea</taxon>
        <taxon>Strongyloididae</taxon>
        <taxon>Strongyloides</taxon>
    </lineage>
</organism>
<evidence type="ECO:0000256" key="4">
    <source>
        <dbReference type="ARBA" id="ARBA00022741"/>
    </source>
</evidence>
<evidence type="ECO:0000256" key="2">
    <source>
        <dbReference type="ARBA" id="ARBA00007756"/>
    </source>
</evidence>
<sequence length="843" mass="98204">MHGNRIHNLIKAKYQIINNMSPPCETYVLKCKNRNIISLVDIFLKFKGASKIESTSKNENKSHNKYDTHVLVLESLSKKNIFKYFPKMINFLRTRNNIFIIDDYVSVSNTTTGNVYAMFLNKNVNNIKNFKQKTSFQKADLNLYDCKKSFSDIGFIGDIFQKNNYTTLLAENGYNSIFKNPYCQNQLQPNFNHTSFPYGKIMSFLTNHNDEYNSTYTGQCKASFFDLLTYSQDFYRYNNDNPKFSINWLTGFKDKSLDSYERADLALTEFFITNSDILDKSFFFLLTDKGEMINDDEEKSTKNIDDIKPFMLISIPKYFNKTNKIYQNLKDNSEGINISSFDIYATLYSIAEQIDSKKFDENDDTKNNFLKGKNIFQPIGKRSCFNLNIDHENCIDSYIFTPLKYVPEEILQTFQYIFIKVLNNKLKESKLDGYCHELTLKPNSPFKISYILNNNKDIFWKITGTVKPGNAIFTSIFDDELNLFIDDIKRHNPNENQSLPCISNNRYSIYCQCNKKLFFKYHKKKYNKKHNNKVLLMGKSGSGKTSMRSIIFANYIARDTNRIGPTVDVEHAHVRFLGNLVLHLWDCGGQEMFMEKYLHSQAEHVFKGASVLIYVFDINSKDEKDYCYYKKCIEALLKYSPTAHIFLLLHKIDLVDFNSRDVVFKNKLQTILDETPIMKASEKKELEKFCFMSSIWDETLYKAWSNIVHKLVPSIDRMEKFLIQFGEIIEASEILLFEKATFLVIAKAEIEMHEDTQRFEKLSNIIKQFKLSVSRIGSTFDSLQVRQEDFALFINTFTENTYIMVVVPDGSISTATMLVNINSAKKQLEIALAKEGETLDDKF</sequence>
<dbReference type="GO" id="GO:0005634">
    <property type="term" value="C:nucleus"/>
    <property type="evidence" value="ECO:0007669"/>
    <property type="project" value="TreeGrafter"/>
</dbReference>
<comment type="similarity">
    <text evidence="2">Belongs to the GTR/RAG GTP-binding protein family.</text>
</comment>
<evidence type="ECO:0000256" key="6">
    <source>
        <dbReference type="ARBA" id="ARBA00049117"/>
    </source>
</evidence>
<keyword evidence="5" id="KW-0342">GTP-binding</keyword>